<evidence type="ECO:0000256" key="7">
    <source>
        <dbReference type="PIRSR" id="PIRSR602401-1"/>
    </source>
</evidence>
<dbReference type="Pfam" id="PF00067">
    <property type="entry name" value="p450"/>
    <property type="match status" value="1"/>
</dbReference>
<feature type="binding site" description="axial binding residue" evidence="7">
    <location>
        <position position="127"/>
    </location>
    <ligand>
        <name>heme</name>
        <dbReference type="ChEBI" id="CHEBI:30413"/>
    </ligand>
    <ligandPart>
        <name>Fe</name>
        <dbReference type="ChEBI" id="CHEBI:18248"/>
    </ligandPart>
</feature>
<evidence type="ECO:0000256" key="5">
    <source>
        <dbReference type="ARBA" id="ARBA00023004"/>
    </source>
</evidence>
<evidence type="ECO:0000256" key="6">
    <source>
        <dbReference type="ARBA" id="ARBA00023033"/>
    </source>
</evidence>
<dbReference type="Proteomes" id="UP001187471">
    <property type="component" value="Unassembled WGS sequence"/>
</dbReference>
<dbReference type="AlphaFoldDB" id="A0AA88QKS5"/>
<gene>
    <name evidence="8" type="ORF">RJ640_000088</name>
</gene>
<evidence type="ECO:0000313" key="8">
    <source>
        <dbReference type="EMBL" id="KAK2972514.1"/>
    </source>
</evidence>
<name>A0AA88QKS5_9ASTE</name>
<proteinExistence type="inferred from homology"/>
<dbReference type="GO" id="GO:0016705">
    <property type="term" value="F:oxidoreductase activity, acting on paired donors, with incorporation or reduction of molecular oxygen"/>
    <property type="evidence" value="ECO:0007669"/>
    <property type="project" value="InterPro"/>
</dbReference>
<evidence type="ECO:0008006" key="10">
    <source>
        <dbReference type="Google" id="ProtNLM"/>
    </source>
</evidence>
<organism evidence="8 9">
    <name type="scientific">Escallonia rubra</name>
    <dbReference type="NCBI Taxonomy" id="112253"/>
    <lineage>
        <taxon>Eukaryota</taxon>
        <taxon>Viridiplantae</taxon>
        <taxon>Streptophyta</taxon>
        <taxon>Embryophyta</taxon>
        <taxon>Tracheophyta</taxon>
        <taxon>Spermatophyta</taxon>
        <taxon>Magnoliopsida</taxon>
        <taxon>eudicotyledons</taxon>
        <taxon>Gunneridae</taxon>
        <taxon>Pentapetalae</taxon>
        <taxon>asterids</taxon>
        <taxon>campanulids</taxon>
        <taxon>Escalloniales</taxon>
        <taxon>Escalloniaceae</taxon>
        <taxon>Escallonia</taxon>
    </lineage>
</organism>
<reference evidence="8" key="1">
    <citation type="submission" date="2022-12" db="EMBL/GenBank/DDBJ databases">
        <title>Draft genome assemblies for two species of Escallonia (Escalloniales).</title>
        <authorList>
            <person name="Chanderbali A."/>
            <person name="Dervinis C."/>
            <person name="Anghel I."/>
            <person name="Soltis D."/>
            <person name="Soltis P."/>
            <person name="Zapata F."/>
        </authorList>
    </citation>
    <scope>NUCLEOTIDE SEQUENCE</scope>
    <source>
        <strain evidence="8">UCBG92.1500</strain>
        <tissue evidence="8">Leaf</tissue>
    </source>
</reference>
<evidence type="ECO:0000256" key="1">
    <source>
        <dbReference type="ARBA" id="ARBA00010617"/>
    </source>
</evidence>
<keyword evidence="9" id="KW-1185">Reference proteome</keyword>
<dbReference type="PANTHER" id="PTHR47953:SF16">
    <property type="entry name" value="CYTOCHROME P450 71D8"/>
    <property type="match status" value="1"/>
</dbReference>
<evidence type="ECO:0000313" key="9">
    <source>
        <dbReference type="Proteomes" id="UP001187471"/>
    </source>
</evidence>
<accession>A0AA88QKS5</accession>
<evidence type="ECO:0000256" key="3">
    <source>
        <dbReference type="ARBA" id="ARBA00022723"/>
    </source>
</evidence>
<dbReference type="EMBL" id="JAVXUO010002518">
    <property type="protein sequence ID" value="KAK2972514.1"/>
    <property type="molecule type" value="Genomic_DNA"/>
</dbReference>
<dbReference type="GO" id="GO:0020037">
    <property type="term" value="F:heme binding"/>
    <property type="evidence" value="ECO:0007669"/>
    <property type="project" value="InterPro"/>
</dbReference>
<keyword evidence="6" id="KW-0503">Monooxygenase</keyword>
<comment type="similarity">
    <text evidence="1">Belongs to the cytochrome P450 family.</text>
</comment>
<dbReference type="PANTHER" id="PTHR47953">
    <property type="entry name" value="OS08G0105600 PROTEIN"/>
    <property type="match status" value="1"/>
</dbReference>
<comment type="cofactor">
    <cofactor evidence="7">
        <name>heme</name>
        <dbReference type="ChEBI" id="CHEBI:30413"/>
    </cofactor>
</comment>
<dbReference type="InterPro" id="IPR036396">
    <property type="entry name" value="Cyt_P450_sf"/>
</dbReference>
<protein>
    <recommendedName>
        <fullName evidence="10">Cytochrome P450</fullName>
    </recommendedName>
</protein>
<keyword evidence="3 7" id="KW-0479">Metal-binding</keyword>
<dbReference type="InterPro" id="IPR052306">
    <property type="entry name" value="CYP450_71D"/>
</dbReference>
<comment type="caution">
    <text evidence="8">The sequence shown here is derived from an EMBL/GenBank/DDBJ whole genome shotgun (WGS) entry which is preliminary data.</text>
</comment>
<feature type="non-terminal residue" evidence="8">
    <location>
        <position position="1"/>
    </location>
</feature>
<evidence type="ECO:0000256" key="2">
    <source>
        <dbReference type="ARBA" id="ARBA00022617"/>
    </source>
</evidence>
<dbReference type="GO" id="GO:0005506">
    <property type="term" value="F:iron ion binding"/>
    <property type="evidence" value="ECO:0007669"/>
    <property type="project" value="InterPro"/>
</dbReference>
<evidence type="ECO:0000256" key="4">
    <source>
        <dbReference type="ARBA" id="ARBA00023002"/>
    </source>
</evidence>
<keyword evidence="5 7" id="KW-0408">Iron</keyword>
<dbReference type="InterPro" id="IPR001128">
    <property type="entry name" value="Cyt_P450"/>
</dbReference>
<keyword evidence="4" id="KW-0560">Oxidoreductase</keyword>
<dbReference type="InterPro" id="IPR002401">
    <property type="entry name" value="Cyt_P450_E_grp-I"/>
</dbReference>
<sequence>YLRFLTRLRPKMLKIHHKVDQILDDIIREHRENSEIRKKGNFGQNEEEDLVDVLLRLQSIVREECEIEGFKVPINTKVFINAWAIGRDPNYWNDTESFIPERFENTSLDFTGNSLEYFSFGARRRICAGTSLGITNVELPLVQLLRHFNWKLPSDIRPQHLDMTETLGATPGRKENLFVIATSNS</sequence>
<dbReference type="GO" id="GO:0004497">
    <property type="term" value="F:monooxygenase activity"/>
    <property type="evidence" value="ECO:0007669"/>
    <property type="project" value="UniProtKB-KW"/>
</dbReference>
<dbReference type="Gene3D" id="1.10.630.10">
    <property type="entry name" value="Cytochrome P450"/>
    <property type="match status" value="1"/>
</dbReference>
<dbReference type="SUPFAM" id="SSF48264">
    <property type="entry name" value="Cytochrome P450"/>
    <property type="match status" value="1"/>
</dbReference>
<dbReference type="PRINTS" id="PR00463">
    <property type="entry name" value="EP450I"/>
</dbReference>
<keyword evidence="2 7" id="KW-0349">Heme</keyword>